<sequence>MRTRPVHAVLAVVACAALATSCAARPDEGVRSTAEARSDHLHDLAELYGITDPPEIALERYVDLDEAPRVLAACLVEAGWPGVRASSDGSLDSGDMDPGDQAAYNEDVYVCSARFSTHPRYLRELTREQQGVVFDYYAHTLTPCLREHGQDVPAAPPRDGWIDAAHVAEGDESAAGPWNPYSFVEPRDAAHWELLNESCPQLPPTEELWGEG</sequence>
<feature type="chain" id="PRO_5039168270" description="Lipoprotein" evidence="1">
    <location>
        <begin position="25"/>
        <end position="212"/>
    </location>
</feature>
<protein>
    <recommendedName>
        <fullName evidence="4">Lipoprotein</fullName>
    </recommendedName>
</protein>
<evidence type="ECO:0000313" key="3">
    <source>
        <dbReference type="Proteomes" id="UP000479241"/>
    </source>
</evidence>
<dbReference type="EMBL" id="JAAGWG010000034">
    <property type="protein sequence ID" value="NEK87526.1"/>
    <property type="molecule type" value="Genomic_DNA"/>
</dbReference>
<dbReference type="AlphaFoldDB" id="A0A6L9W5Z1"/>
<reference evidence="2 3" key="1">
    <citation type="submission" date="2019-12" db="EMBL/GenBank/DDBJ databases">
        <title>the WGS of Blastococcus saxobsidens 67B17.</title>
        <authorList>
            <person name="Jiang Z."/>
        </authorList>
    </citation>
    <scope>NUCLEOTIDE SEQUENCE [LARGE SCALE GENOMIC DNA]</scope>
    <source>
        <strain evidence="2 3">67B17</strain>
    </source>
</reference>
<dbReference type="RefSeq" id="WP_163207578.1">
    <property type="nucleotide sequence ID" value="NZ_JAAGWG010000034.1"/>
</dbReference>
<evidence type="ECO:0000256" key="1">
    <source>
        <dbReference type="SAM" id="SignalP"/>
    </source>
</evidence>
<proteinExistence type="predicted"/>
<feature type="signal peptide" evidence="1">
    <location>
        <begin position="1"/>
        <end position="24"/>
    </location>
</feature>
<dbReference type="PROSITE" id="PS51257">
    <property type="entry name" value="PROKAR_LIPOPROTEIN"/>
    <property type="match status" value="1"/>
</dbReference>
<evidence type="ECO:0008006" key="4">
    <source>
        <dbReference type="Google" id="ProtNLM"/>
    </source>
</evidence>
<comment type="caution">
    <text evidence="2">The sequence shown here is derived from an EMBL/GenBank/DDBJ whole genome shotgun (WGS) entry which is preliminary data.</text>
</comment>
<organism evidence="2 3">
    <name type="scientific">Blastococcus saxobsidens</name>
    <dbReference type="NCBI Taxonomy" id="138336"/>
    <lineage>
        <taxon>Bacteria</taxon>
        <taxon>Bacillati</taxon>
        <taxon>Actinomycetota</taxon>
        <taxon>Actinomycetes</taxon>
        <taxon>Geodermatophilales</taxon>
        <taxon>Geodermatophilaceae</taxon>
        <taxon>Blastococcus</taxon>
    </lineage>
</organism>
<dbReference type="Proteomes" id="UP000479241">
    <property type="component" value="Unassembled WGS sequence"/>
</dbReference>
<gene>
    <name evidence="2" type="ORF">GCU60_17430</name>
</gene>
<evidence type="ECO:0000313" key="2">
    <source>
        <dbReference type="EMBL" id="NEK87526.1"/>
    </source>
</evidence>
<keyword evidence="1" id="KW-0732">Signal</keyword>
<name>A0A6L9W5Z1_9ACTN</name>
<accession>A0A6L9W5Z1</accession>